<protein>
    <submittedName>
        <fullName evidence="6">CRP/FNR family nitrogen fixation transcriptional regulator</fullName>
    </submittedName>
</protein>
<accession>A0ABV2QUH7</accession>
<dbReference type="InterPro" id="IPR000595">
    <property type="entry name" value="cNMP-bd_dom"/>
</dbReference>
<evidence type="ECO:0000313" key="6">
    <source>
        <dbReference type="EMBL" id="MET4632685.1"/>
    </source>
</evidence>
<dbReference type="Gene3D" id="2.60.120.10">
    <property type="entry name" value="Jelly Rolls"/>
    <property type="match status" value="1"/>
</dbReference>
<dbReference type="RefSeq" id="WP_354548647.1">
    <property type="nucleotide sequence ID" value="NZ_JBEPSM010000001.1"/>
</dbReference>
<dbReference type="SUPFAM" id="SSF46785">
    <property type="entry name" value="Winged helix' DNA-binding domain"/>
    <property type="match status" value="1"/>
</dbReference>
<evidence type="ECO:0000259" key="4">
    <source>
        <dbReference type="PROSITE" id="PS50042"/>
    </source>
</evidence>
<dbReference type="SMART" id="SM00100">
    <property type="entry name" value="cNMP"/>
    <property type="match status" value="1"/>
</dbReference>
<dbReference type="InterPro" id="IPR014710">
    <property type="entry name" value="RmlC-like_jellyroll"/>
</dbReference>
<evidence type="ECO:0000313" key="7">
    <source>
        <dbReference type="Proteomes" id="UP001549321"/>
    </source>
</evidence>
<dbReference type="InterPro" id="IPR012318">
    <property type="entry name" value="HTH_CRP"/>
</dbReference>
<keyword evidence="3" id="KW-0804">Transcription</keyword>
<keyword evidence="7" id="KW-1185">Reference proteome</keyword>
<dbReference type="EMBL" id="JBEPSM010000001">
    <property type="protein sequence ID" value="MET4632685.1"/>
    <property type="molecule type" value="Genomic_DNA"/>
</dbReference>
<dbReference type="Gene3D" id="1.10.10.10">
    <property type="entry name" value="Winged helix-like DNA-binding domain superfamily/Winged helix DNA-binding domain"/>
    <property type="match status" value="1"/>
</dbReference>
<evidence type="ECO:0000256" key="1">
    <source>
        <dbReference type="ARBA" id="ARBA00023015"/>
    </source>
</evidence>
<dbReference type="SMART" id="SM00419">
    <property type="entry name" value="HTH_CRP"/>
    <property type="match status" value="1"/>
</dbReference>
<dbReference type="InterPro" id="IPR050397">
    <property type="entry name" value="Env_Response_Regulators"/>
</dbReference>
<dbReference type="InterPro" id="IPR018490">
    <property type="entry name" value="cNMP-bd_dom_sf"/>
</dbReference>
<comment type="caution">
    <text evidence="6">The sequence shown here is derived from an EMBL/GenBank/DDBJ whole genome shotgun (WGS) entry which is preliminary data.</text>
</comment>
<sequence length="232" mass="25431">MLTAAATARNILPEMKDRSAGIVVKGSRFAPSNFIGLMGITMHFERGAEIVAEEDPAEYVYQVISGTVRTCKLLSNGRRQIGAFLMEGDYFGMEARAVHCFAAEAITDATIHMINRNTAFAAAGRDPEIARALWDITARSLDACQQHSLLLGRKTALEKIGSFLTEMAERQGSHAEIDLPMSRQDIADYLGLTIETVSRTMTQLECAGTIALPTSRHVLVKRRQELARLSAC</sequence>
<dbReference type="SUPFAM" id="SSF51206">
    <property type="entry name" value="cAMP-binding domain-like"/>
    <property type="match status" value="1"/>
</dbReference>
<proteinExistence type="predicted"/>
<dbReference type="CDD" id="cd00038">
    <property type="entry name" value="CAP_ED"/>
    <property type="match status" value="1"/>
</dbReference>
<dbReference type="Pfam" id="PF13545">
    <property type="entry name" value="HTH_Crp_2"/>
    <property type="match status" value="1"/>
</dbReference>
<gene>
    <name evidence="6" type="ORF">ABIE08_000598</name>
</gene>
<feature type="domain" description="HTH crp-type" evidence="5">
    <location>
        <begin position="154"/>
        <end position="223"/>
    </location>
</feature>
<dbReference type="PANTHER" id="PTHR24567:SF75">
    <property type="entry name" value="FUMARATE AND NITRATE REDUCTION REGULATORY PROTEIN"/>
    <property type="match status" value="1"/>
</dbReference>
<name>A0ABV2QUH7_9HYPH</name>
<keyword evidence="1" id="KW-0805">Transcription regulation</keyword>
<dbReference type="Proteomes" id="UP001549321">
    <property type="component" value="Unassembled WGS sequence"/>
</dbReference>
<organism evidence="6 7">
    <name type="scientific">Kaistia defluvii</name>
    <dbReference type="NCBI Taxonomy" id="410841"/>
    <lineage>
        <taxon>Bacteria</taxon>
        <taxon>Pseudomonadati</taxon>
        <taxon>Pseudomonadota</taxon>
        <taxon>Alphaproteobacteria</taxon>
        <taxon>Hyphomicrobiales</taxon>
        <taxon>Kaistiaceae</taxon>
        <taxon>Kaistia</taxon>
    </lineage>
</organism>
<dbReference type="PRINTS" id="PR00034">
    <property type="entry name" value="HTHCRP"/>
</dbReference>
<evidence type="ECO:0000256" key="2">
    <source>
        <dbReference type="ARBA" id="ARBA00023125"/>
    </source>
</evidence>
<keyword evidence="2" id="KW-0238">DNA-binding</keyword>
<dbReference type="Pfam" id="PF00027">
    <property type="entry name" value="cNMP_binding"/>
    <property type="match status" value="1"/>
</dbReference>
<dbReference type="PANTHER" id="PTHR24567">
    <property type="entry name" value="CRP FAMILY TRANSCRIPTIONAL REGULATORY PROTEIN"/>
    <property type="match status" value="1"/>
</dbReference>
<evidence type="ECO:0000256" key="3">
    <source>
        <dbReference type="ARBA" id="ARBA00023163"/>
    </source>
</evidence>
<dbReference type="PROSITE" id="PS51063">
    <property type="entry name" value="HTH_CRP_2"/>
    <property type="match status" value="1"/>
</dbReference>
<dbReference type="PROSITE" id="PS50042">
    <property type="entry name" value="CNMP_BINDING_3"/>
    <property type="match status" value="1"/>
</dbReference>
<reference evidence="6 7" key="1">
    <citation type="submission" date="2024-06" db="EMBL/GenBank/DDBJ databases">
        <title>Sorghum-associated microbial communities from plants grown in Nebraska, USA.</title>
        <authorList>
            <person name="Schachtman D."/>
        </authorList>
    </citation>
    <scope>NUCLEOTIDE SEQUENCE [LARGE SCALE GENOMIC DNA]</scope>
    <source>
        <strain evidence="6 7">3207</strain>
    </source>
</reference>
<feature type="domain" description="Cyclic nucleotide-binding" evidence="4">
    <location>
        <begin position="43"/>
        <end position="92"/>
    </location>
</feature>
<dbReference type="InterPro" id="IPR018335">
    <property type="entry name" value="Tscrpt_reg_HTH_Crp-type_CS"/>
</dbReference>
<dbReference type="InterPro" id="IPR036388">
    <property type="entry name" value="WH-like_DNA-bd_sf"/>
</dbReference>
<dbReference type="InterPro" id="IPR036390">
    <property type="entry name" value="WH_DNA-bd_sf"/>
</dbReference>
<dbReference type="PROSITE" id="PS00042">
    <property type="entry name" value="HTH_CRP_1"/>
    <property type="match status" value="1"/>
</dbReference>
<dbReference type="CDD" id="cd00092">
    <property type="entry name" value="HTH_CRP"/>
    <property type="match status" value="1"/>
</dbReference>
<evidence type="ECO:0000259" key="5">
    <source>
        <dbReference type="PROSITE" id="PS51063"/>
    </source>
</evidence>